<reference evidence="2" key="1">
    <citation type="submission" date="2023-10" db="EMBL/GenBank/DDBJ databases">
        <authorList>
            <person name="Chen Y."/>
            <person name="Shah S."/>
            <person name="Dougan E. K."/>
            <person name="Thang M."/>
            <person name="Chan C."/>
        </authorList>
    </citation>
    <scope>NUCLEOTIDE SEQUENCE [LARGE SCALE GENOMIC DNA]</scope>
</reference>
<dbReference type="EMBL" id="CAUYUJ010014886">
    <property type="protein sequence ID" value="CAK0847255.1"/>
    <property type="molecule type" value="Genomic_DNA"/>
</dbReference>
<sequence>MAPRVHGAGDAIDCETAPEGAAVPRESEDYQPRFQSVAAAVAAELRALEAAAAGGGAPLDVASDGDEAAEQGDGGLVAGVAKQVRQIHSLLDAGLASVVNCSCESAAVPAKRPHEETEPGGPGKRQKPTAPALDGEDAARAAEDKRDVVVNFAQVGEDFARAVLGCDDFDWEGVRRCVEYLPQRGLRVIGVAAKGFRGHDSWSGDVGPLPHDIGASCQLVEEASRRFCSRRATAAARLRSCLLVDGAGQGDNDDDGGAQHPQRIRYCFDDQFGAFTDGRSSAGAAADAAAGPALGPCFPQGDGEALDAAAGEEAASAAVEAGGVCIASVQFSGPAAAPISILSR</sequence>
<feature type="region of interest" description="Disordered" evidence="1">
    <location>
        <begin position="107"/>
        <end position="141"/>
    </location>
</feature>
<organism evidence="2 3">
    <name type="scientific">Prorocentrum cordatum</name>
    <dbReference type="NCBI Taxonomy" id="2364126"/>
    <lineage>
        <taxon>Eukaryota</taxon>
        <taxon>Sar</taxon>
        <taxon>Alveolata</taxon>
        <taxon>Dinophyceae</taxon>
        <taxon>Prorocentrales</taxon>
        <taxon>Prorocentraceae</taxon>
        <taxon>Prorocentrum</taxon>
    </lineage>
</organism>
<protein>
    <submittedName>
        <fullName evidence="2">Uncharacterized protein</fullName>
    </submittedName>
</protein>
<keyword evidence="3" id="KW-1185">Reference proteome</keyword>
<dbReference type="Proteomes" id="UP001189429">
    <property type="component" value="Unassembled WGS sequence"/>
</dbReference>
<proteinExistence type="predicted"/>
<comment type="caution">
    <text evidence="2">The sequence shown here is derived from an EMBL/GenBank/DDBJ whole genome shotgun (WGS) entry which is preliminary data.</text>
</comment>
<evidence type="ECO:0000313" key="2">
    <source>
        <dbReference type="EMBL" id="CAK0847255.1"/>
    </source>
</evidence>
<evidence type="ECO:0000313" key="3">
    <source>
        <dbReference type="Proteomes" id="UP001189429"/>
    </source>
</evidence>
<gene>
    <name evidence="2" type="ORF">PCOR1329_LOCUS40518</name>
</gene>
<evidence type="ECO:0000256" key="1">
    <source>
        <dbReference type="SAM" id="MobiDB-lite"/>
    </source>
</evidence>
<feature type="region of interest" description="Disordered" evidence="1">
    <location>
        <begin position="1"/>
        <end position="29"/>
    </location>
</feature>
<accession>A0ABN9TMJ0</accession>
<name>A0ABN9TMJ0_9DINO</name>